<dbReference type="InterPro" id="IPR002504">
    <property type="entry name" value="NADK"/>
</dbReference>
<dbReference type="Pfam" id="PF20143">
    <property type="entry name" value="NAD_kinase_C"/>
    <property type="match status" value="1"/>
</dbReference>
<evidence type="ECO:0000256" key="4">
    <source>
        <dbReference type="ARBA" id="ARBA00023027"/>
    </source>
</evidence>
<dbReference type="InterPro" id="IPR017437">
    <property type="entry name" value="ATP-NAD_kinase_PpnK-typ_C"/>
</dbReference>
<dbReference type="SUPFAM" id="SSF111331">
    <property type="entry name" value="NAD kinase/diacylglycerol kinase-like"/>
    <property type="match status" value="1"/>
</dbReference>
<keyword evidence="1" id="KW-0808">Transferase</keyword>
<name>J9GV63_9ZZZZ</name>
<dbReference type="InterPro" id="IPR017438">
    <property type="entry name" value="ATP-NAD_kinase_N"/>
</dbReference>
<dbReference type="GO" id="GO:0006741">
    <property type="term" value="P:NADP+ biosynthetic process"/>
    <property type="evidence" value="ECO:0007669"/>
    <property type="project" value="InterPro"/>
</dbReference>
<evidence type="ECO:0000256" key="1">
    <source>
        <dbReference type="ARBA" id="ARBA00022679"/>
    </source>
</evidence>
<sequence>MESTFKKIAVFIKPTEMLVEPLETLIRILEECGADVLLCERSAASLKGRSHRLGHTRAELGKCCDLAVVLGGDGTMLGVARDLAEYDLPIIGVNAGRLGFITDIVIEEMERLLPPILCGQYQRDVRHLLTADVVRKGEVIRRGLAVNDIGITHGRVGGMVEFIINVNGRRMSSQSADGIICSTPTGSTAYALAAGGPILDPSLEGVCLVPVAPHTLSSRPIVLPMNVSIDIELTDARDAVVYFDMQEFCDARPGDILSIRPAAYRLTILHPEEYDYFDMLRRKLKWNFMPTSVKKQTKQPTN</sequence>
<keyword evidence="3" id="KW-0521">NADP</keyword>
<keyword evidence="2 5" id="KW-0418">Kinase</keyword>
<dbReference type="Gene3D" id="3.40.50.10330">
    <property type="entry name" value="Probable inorganic polyphosphate/atp-NAD kinase, domain 1"/>
    <property type="match status" value="1"/>
</dbReference>
<dbReference type="HAMAP" id="MF_00361">
    <property type="entry name" value="NAD_kinase"/>
    <property type="match status" value="1"/>
</dbReference>
<keyword evidence="4" id="KW-0520">NAD</keyword>
<evidence type="ECO:0000256" key="2">
    <source>
        <dbReference type="ARBA" id="ARBA00022777"/>
    </source>
</evidence>
<accession>J9GV63</accession>
<comment type="caution">
    <text evidence="5">The sequence shown here is derived from an EMBL/GenBank/DDBJ whole genome shotgun (WGS) entry which is preliminary data.</text>
</comment>
<dbReference type="PANTHER" id="PTHR20275">
    <property type="entry name" value="NAD KINASE"/>
    <property type="match status" value="1"/>
</dbReference>
<evidence type="ECO:0000256" key="3">
    <source>
        <dbReference type="ARBA" id="ARBA00022857"/>
    </source>
</evidence>
<dbReference type="Gene3D" id="2.60.200.30">
    <property type="entry name" value="Probable inorganic polyphosphate/atp-NAD kinase, domain 2"/>
    <property type="match status" value="1"/>
</dbReference>
<dbReference type="EMBL" id="AMCI01001064">
    <property type="protein sequence ID" value="EJX06768.1"/>
    <property type="molecule type" value="Genomic_DNA"/>
</dbReference>
<dbReference type="GO" id="GO:0003951">
    <property type="term" value="F:NAD+ kinase activity"/>
    <property type="evidence" value="ECO:0007669"/>
    <property type="project" value="InterPro"/>
</dbReference>
<dbReference type="Pfam" id="PF01513">
    <property type="entry name" value="NAD_kinase"/>
    <property type="match status" value="1"/>
</dbReference>
<organism evidence="5">
    <name type="scientific">gut metagenome</name>
    <dbReference type="NCBI Taxonomy" id="749906"/>
    <lineage>
        <taxon>unclassified sequences</taxon>
        <taxon>metagenomes</taxon>
        <taxon>organismal metagenomes</taxon>
    </lineage>
</organism>
<gene>
    <name evidence="5" type="ORF">EVA_05124</name>
</gene>
<protein>
    <submittedName>
        <fullName evidence="5">NAD(+)/NADH kinase family protein</fullName>
    </submittedName>
</protein>
<dbReference type="AlphaFoldDB" id="J9GV63"/>
<proteinExistence type="inferred from homology"/>
<dbReference type="InterPro" id="IPR016064">
    <property type="entry name" value="NAD/diacylglycerol_kinase_sf"/>
</dbReference>
<reference evidence="5" key="1">
    <citation type="journal article" date="2012" name="PLoS ONE">
        <title>Gene sets for utilization of primary and secondary nutrition supplies in the distal gut of endangered iberian lynx.</title>
        <authorList>
            <person name="Alcaide M."/>
            <person name="Messina E."/>
            <person name="Richter M."/>
            <person name="Bargiela R."/>
            <person name="Peplies J."/>
            <person name="Huws S.A."/>
            <person name="Newbold C.J."/>
            <person name="Golyshin P.N."/>
            <person name="Simon M.A."/>
            <person name="Lopez G."/>
            <person name="Yakimov M.M."/>
            <person name="Ferrer M."/>
        </authorList>
    </citation>
    <scope>NUCLEOTIDE SEQUENCE</scope>
</reference>
<evidence type="ECO:0000313" key="5">
    <source>
        <dbReference type="EMBL" id="EJX06768.1"/>
    </source>
</evidence>
<dbReference type="PANTHER" id="PTHR20275:SF0">
    <property type="entry name" value="NAD KINASE"/>
    <property type="match status" value="1"/>
</dbReference>
<dbReference type="GO" id="GO:0019674">
    <property type="term" value="P:NAD+ metabolic process"/>
    <property type="evidence" value="ECO:0007669"/>
    <property type="project" value="InterPro"/>
</dbReference>